<dbReference type="Gene3D" id="1.20.1280.50">
    <property type="match status" value="1"/>
</dbReference>
<gene>
    <name evidence="2" type="ORF">CYMTET_41122</name>
</gene>
<name>A0AAE0C7T7_9CHLO</name>
<dbReference type="InterPro" id="IPR001810">
    <property type="entry name" value="F-box_dom"/>
</dbReference>
<comment type="caution">
    <text evidence="2">The sequence shown here is derived from an EMBL/GenBank/DDBJ whole genome shotgun (WGS) entry which is preliminary data.</text>
</comment>
<dbReference type="SUPFAM" id="SSF81383">
    <property type="entry name" value="F-box domain"/>
    <property type="match status" value="1"/>
</dbReference>
<organism evidence="2 3">
    <name type="scientific">Cymbomonas tetramitiformis</name>
    <dbReference type="NCBI Taxonomy" id="36881"/>
    <lineage>
        <taxon>Eukaryota</taxon>
        <taxon>Viridiplantae</taxon>
        <taxon>Chlorophyta</taxon>
        <taxon>Pyramimonadophyceae</taxon>
        <taxon>Pyramimonadales</taxon>
        <taxon>Pyramimonadaceae</taxon>
        <taxon>Cymbomonas</taxon>
    </lineage>
</organism>
<dbReference type="Proteomes" id="UP001190700">
    <property type="component" value="Unassembled WGS sequence"/>
</dbReference>
<evidence type="ECO:0000313" key="2">
    <source>
        <dbReference type="EMBL" id="KAK3249449.1"/>
    </source>
</evidence>
<dbReference type="Gene3D" id="1.25.40.10">
    <property type="entry name" value="Tetratricopeptide repeat domain"/>
    <property type="match status" value="1"/>
</dbReference>
<keyword evidence="3" id="KW-1185">Reference proteome</keyword>
<feature type="domain" description="F-box" evidence="1">
    <location>
        <begin position="167"/>
        <end position="215"/>
    </location>
</feature>
<dbReference type="EMBL" id="LGRX02027310">
    <property type="protein sequence ID" value="KAK3249449.1"/>
    <property type="molecule type" value="Genomic_DNA"/>
</dbReference>
<protein>
    <recommendedName>
        <fullName evidence="1">F-box domain-containing protein</fullName>
    </recommendedName>
</protein>
<dbReference type="Pfam" id="PF12937">
    <property type="entry name" value="F-box-like"/>
    <property type="match status" value="1"/>
</dbReference>
<sequence>MASPLHHSICKPGVTLLTILPANGLPYSLTTSKFKLEDFDLELRDILCCATVNAPLYMACPQTREGASNSHHVVWSFHLQAEHNELASKMCGMSIYGDAVIVHAAMPDPASAANPEKSSFKSTTALEDPVVCEPCGNRIRSSSMPTNTLSTVVSAEDMDVAANLVSILSLPDEVTQTIFGKLADHRDSVIAVANVCTSWRRAVRGDSSLLKRLLFPVLAAKDIPGGDEAGLASKAHQYAVKYPCIMSEQNACCHMPCKTYAEARGLLPYGLGWLSRCAALEGNEAAFSFLAAALERRAASRHGMSAELSQKLRLDALEWWQEAADVGCQRSQLAIGLRLYAGLGENFRMQESDLVGVRWGQLRPDTHARKMLRAAAQGGPGRDDEIRQMALLRLGVMALDGQGLRDGIPDLEEAHRYLKQAGKMGSLEAKALLDDMERYQYFANGMP</sequence>
<evidence type="ECO:0000313" key="3">
    <source>
        <dbReference type="Proteomes" id="UP001190700"/>
    </source>
</evidence>
<dbReference type="InterPro" id="IPR011990">
    <property type="entry name" value="TPR-like_helical_dom_sf"/>
</dbReference>
<proteinExistence type="predicted"/>
<reference evidence="2 3" key="1">
    <citation type="journal article" date="2015" name="Genome Biol. Evol.">
        <title>Comparative Genomics of a Bacterivorous Green Alga Reveals Evolutionary Causalities and Consequences of Phago-Mixotrophic Mode of Nutrition.</title>
        <authorList>
            <person name="Burns J.A."/>
            <person name="Paasch A."/>
            <person name="Narechania A."/>
            <person name="Kim E."/>
        </authorList>
    </citation>
    <scope>NUCLEOTIDE SEQUENCE [LARGE SCALE GENOMIC DNA]</scope>
    <source>
        <strain evidence="2 3">PLY_AMNH</strain>
    </source>
</reference>
<dbReference type="InterPro" id="IPR036047">
    <property type="entry name" value="F-box-like_dom_sf"/>
</dbReference>
<dbReference type="AlphaFoldDB" id="A0AAE0C7T7"/>
<dbReference type="SUPFAM" id="SSF81901">
    <property type="entry name" value="HCP-like"/>
    <property type="match status" value="1"/>
</dbReference>
<evidence type="ECO:0000259" key="1">
    <source>
        <dbReference type="Pfam" id="PF12937"/>
    </source>
</evidence>
<accession>A0AAE0C7T7</accession>